<reference evidence="1" key="1">
    <citation type="submission" date="2022-06" db="EMBL/GenBank/DDBJ databases">
        <title>WGS of actinobacteria.</title>
        <authorList>
            <person name="Thawai C."/>
        </authorList>
    </citation>
    <scope>NUCLEOTIDE SEQUENCE</scope>
    <source>
        <strain evidence="1">DSM 42010</strain>
    </source>
</reference>
<dbReference type="EMBL" id="JANIIC010000131">
    <property type="protein sequence ID" value="MCQ8836414.1"/>
    <property type="molecule type" value="Genomic_DNA"/>
</dbReference>
<protein>
    <submittedName>
        <fullName evidence="1">DUF4524 domain-containing protein</fullName>
    </submittedName>
</protein>
<sequence>MVDPGETAPAGSLEQLEAAVTAAGRTLYAAHRPLLLRALEYLNQQT</sequence>
<evidence type="ECO:0000313" key="1">
    <source>
        <dbReference type="EMBL" id="MCQ8836414.1"/>
    </source>
</evidence>
<organism evidence="1 2">
    <name type="scientific">Streptomyces malaysiensis subsp. samsunensis</name>
    <dbReference type="NCBI Taxonomy" id="459658"/>
    <lineage>
        <taxon>Bacteria</taxon>
        <taxon>Bacillati</taxon>
        <taxon>Actinomycetota</taxon>
        <taxon>Actinomycetes</taxon>
        <taxon>Kitasatosporales</taxon>
        <taxon>Streptomycetaceae</taxon>
        <taxon>Streptomyces</taxon>
        <taxon>Streptomyces violaceusniger group</taxon>
    </lineage>
</organism>
<proteinExistence type="predicted"/>
<name>A0A9X2S1N4_STRMQ</name>
<dbReference type="Proteomes" id="UP001142400">
    <property type="component" value="Unassembled WGS sequence"/>
</dbReference>
<evidence type="ECO:0000313" key="2">
    <source>
        <dbReference type="Proteomes" id="UP001142400"/>
    </source>
</evidence>
<accession>A0A9X2S1N4</accession>
<keyword evidence="2" id="KW-1185">Reference proteome</keyword>
<comment type="caution">
    <text evidence="1">The sequence shown here is derived from an EMBL/GenBank/DDBJ whole genome shotgun (WGS) entry which is preliminary data.</text>
</comment>
<gene>
    <name evidence="1" type="ORF">NQU54_47350</name>
</gene>
<dbReference type="RefSeq" id="WP_257636452.1">
    <property type="nucleotide sequence ID" value="NZ_JANIIC010000131.1"/>
</dbReference>
<dbReference type="AlphaFoldDB" id="A0A9X2S1N4"/>